<dbReference type="Proteomes" id="UP000199205">
    <property type="component" value="Unassembled WGS sequence"/>
</dbReference>
<dbReference type="EMBL" id="FMAF01000005">
    <property type="protein sequence ID" value="SCB26704.1"/>
    <property type="molecule type" value="Genomic_DNA"/>
</dbReference>
<dbReference type="InterPro" id="IPR004360">
    <property type="entry name" value="Glyas_Fos-R_dOase_dom"/>
</dbReference>
<name>A0A1C3VGQ7_9HYPH</name>
<dbReference type="InterPro" id="IPR029068">
    <property type="entry name" value="Glyas_Bleomycin-R_OHBP_Dase"/>
</dbReference>
<evidence type="ECO:0000313" key="3">
    <source>
        <dbReference type="Proteomes" id="UP000199205"/>
    </source>
</evidence>
<organism evidence="2 3">
    <name type="scientific">Rhizobium lusitanum</name>
    <dbReference type="NCBI Taxonomy" id="293958"/>
    <lineage>
        <taxon>Bacteria</taxon>
        <taxon>Pseudomonadati</taxon>
        <taxon>Pseudomonadota</taxon>
        <taxon>Alphaproteobacteria</taxon>
        <taxon>Hyphomicrobiales</taxon>
        <taxon>Rhizobiaceae</taxon>
        <taxon>Rhizobium/Agrobacterium group</taxon>
        <taxon>Rhizobium</taxon>
    </lineage>
</organism>
<gene>
    <name evidence="2" type="ORF">GA0061101_105206</name>
</gene>
<reference evidence="2 3" key="1">
    <citation type="submission" date="2016-08" db="EMBL/GenBank/DDBJ databases">
        <authorList>
            <person name="Seilhamer J.J."/>
        </authorList>
    </citation>
    <scope>NUCLEOTIDE SEQUENCE [LARGE SCALE GENOMIC DNA]</scope>
    <source>
        <strain evidence="2 3">P1-7</strain>
    </source>
</reference>
<dbReference type="OrthoDB" id="9798201at2"/>
<evidence type="ECO:0000313" key="2">
    <source>
        <dbReference type="EMBL" id="SCB26704.1"/>
    </source>
</evidence>
<evidence type="ECO:0000259" key="1">
    <source>
        <dbReference type="PROSITE" id="PS51819"/>
    </source>
</evidence>
<dbReference type="PROSITE" id="PS51819">
    <property type="entry name" value="VOC"/>
    <property type="match status" value="1"/>
</dbReference>
<protein>
    <recommendedName>
        <fullName evidence="1">VOC domain-containing protein</fullName>
    </recommendedName>
</protein>
<dbReference type="AlphaFoldDB" id="A0A1C3VGQ7"/>
<accession>A0A1C3VGQ7</accession>
<sequence>MATVRYIVEDVETAAAFYLKHFGFTLKQQFGPAMAILTRDDLTLWLAGPMASASRPMPDGRKPEPGGWNRFVLEIQGELPALVSTLREHGVHFRNDIIEGPGGRQILCEDPSGNAIELFEPKSS</sequence>
<dbReference type="SUPFAM" id="SSF54593">
    <property type="entry name" value="Glyoxalase/Bleomycin resistance protein/Dihydroxybiphenyl dioxygenase"/>
    <property type="match status" value="1"/>
</dbReference>
<dbReference type="RefSeq" id="WP_047638067.1">
    <property type="nucleotide sequence ID" value="NZ_FMAF01000005.1"/>
</dbReference>
<feature type="domain" description="VOC" evidence="1">
    <location>
        <begin position="1"/>
        <end position="121"/>
    </location>
</feature>
<dbReference type="CDD" id="cd06587">
    <property type="entry name" value="VOC"/>
    <property type="match status" value="1"/>
</dbReference>
<dbReference type="Gene3D" id="3.10.180.10">
    <property type="entry name" value="2,3-Dihydroxybiphenyl 1,2-Dioxygenase, domain 1"/>
    <property type="match status" value="1"/>
</dbReference>
<dbReference type="InterPro" id="IPR037523">
    <property type="entry name" value="VOC_core"/>
</dbReference>
<proteinExistence type="predicted"/>
<dbReference type="Pfam" id="PF00903">
    <property type="entry name" value="Glyoxalase"/>
    <property type="match status" value="1"/>
</dbReference>